<evidence type="ECO:0000313" key="2">
    <source>
        <dbReference type="EMBL" id="KXO08231.1"/>
    </source>
</evidence>
<dbReference type="InterPro" id="IPR003795">
    <property type="entry name" value="DUF192"/>
</dbReference>
<dbReference type="Proteomes" id="UP000070282">
    <property type="component" value="Unassembled WGS sequence"/>
</dbReference>
<accession>A0A137S719</accession>
<dbReference type="PANTHER" id="PTHR37953">
    <property type="entry name" value="UPF0127 PROTEIN MJ1496"/>
    <property type="match status" value="1"/>
</dbReference>
<sequence length="164" mass="18098">MNTWRIAAVVTLVAAGWAPAGLADAPETLPTLEACFLSDSQHHTVVLEVASKDKQRQRGLMNRTTLPEDAGMLFTYQAERSANHGFWMYQTLIPLDIAYLDQQGVIVSIRTMTPCPPSEGRNCPTYPSGEPFWNAVEMNEGYFAARNITPGDQLLWPAAEACQP</sequence>
<evidence type="ECO:0000313" key="3">
    <source>
        <dbReference type="Proteomes" id="UP000070282"/>
    </source>
</evidence>
<dbReference type="AlphaFoldDB" id="A0A137S719"/>
<comment type="caution">
    <text evidence="2">The sequence shown here is derived from an EMBL/GenBank/DDBJ whole genome shotgun (WGS) entry which is preliminary data.</text>
</comment>
<feature type="signal peptide" evidence="1">
    <location>
        <begin position="1"/>
        <end position="23"/>
    </location>
</feature>
<feature type="chain" id="PRO_5007480289" description="DUF192 domain-containing protein" evidence="1">
    <location>
        <begin position="24"/>
        <end position="164"/>
    </location>
</feature>
<gene>
    <name evidence="2" type="ORF">J122_2920</name>
</gene>
<evidence type="ECO:0008006" key="4">
    <source>
        <dbReference type="Google" id="ProtNLM"/>
    </source>
</evidence>
<keyword evidence="3" id="KW-1185">Reference proteome</keyword>
<dbReference type="Gene3D" id="2.60.120.1140">
    <property type="entry name" value="Protein of unknown function DUF192"/>
    <property type="match status" value="1"/>
</dbReference>
<keyword evidence="1" id="KW-0732">Signal</keyword>
<dbReference type="InterPro" id="IPR038695">
    <property type="entry name" value="Saro_0823-like_sf"/>
</dbReference>
<organism evidence="2 3">
    <name type="scientific">Marinobacter excellens LAMA 842</name>
    <dbReference type="NCBI Taxonomy" id="1306954"/>
    <lineage>
        <taxon>Bacteria</taxon>
        <taxon>Pseudomonadati</taxon>
        <taxon>Pseudomonadota</taxon>
        <taxon>Gammaproteobacteria</taxon>
        <taxon>Pseudomonadales</taxon>
        <taxon>Marinobacteraceae</taxon>
        <taxon>Marinobacter</taxon>
    </lineage>
</organism>
<dbReference type="Pfam" id="PF02643">
    <property type="entry name" value="DUF192"/>
    <property type="match status" value="1"/>
</dbReference>
<dbReference type="EMBL" id="LOCO01000017">
    <property type="protein sequence ID" value="KXO08231.1"/>
    <property type="molecule type" value="Genomic_DNA"/>
</dbReference>
<protein>
    <recommendedName>
        <fullName evidence="4">DUF192 domain-containing protein</fullName>
    </recommendedName>
</protein>
<dbReference type="PANTHER" id="PTHR37953:SF1">
    <property type="entry name" value="UPF0127 PROTEIN MJ1496"/>
    <property type="match status" value="1"/>
</dbReference>
<dbReference type="PATRIC" id="fig|1306954.6.peg.1199"/>
<dbReference type="RefSeq" id="WP_061332899.1">
    <property type="nucleotide sequence ID" value="NZ_LOCO01000017.1"/>
</dbReference>
<proteinExistence type="predicted"/>
<name>A0A137S719_9GAMM</name>
<reference evidence="3" key="1">
    <citation type="submission" date="2015-12" db="EMBL/GenBank/DDBJ databases">
        <authorList>
            <person name="Lima A."/>
            <person name="Farahani Zayas N."/>
            <person name="Castro Da Silva M.A."/>
            <person name="Cabral A."/>
            <person name="Pessatti M.L."/>
        </authorList>
    </citation>
    <scope>NUCLEOTIDE SEQUENCE [LARGE SCALE GENOMIC DNA]</scope>
    <source>
        <strain evidence="3">LAMA 842</strain>
    </source>
</reference>
<evidence type="ECO:0000256" key="1">
    <source>
        <dbReference type="SAM" id="SignalP"/>
    </source>
</evidence>